<keyword evidence="3" id="KW-1185">Reference proteome</keyword>
<dbReference type="PANTHER" id="PTHR36688:SF2">
    <property type="entry name" value="ENDONUCLEASE_EXONUCLEASE_PHOSPHATASE DOMAIN-CONTAINING PROTEIN"/>
    <property type="match status" value="1"/>
</dbReference>
<evidence type="ECO:0000313" key="3">
    <source>
        <dbReference type="Proteomes" id="UP000887116"/>
    </source>
</evidence>
<sequence>MEIDKISTKRPATGNVQEAAKILKPSIRIESGGIQTTKEWNCRGLWKNLEDLKSLLNEHLPVCVALQETLLKPSCTSNIQGYSILRKDCNTGERACGGVALLINHATPFSHVLIRTSLQAVAVQVSIFSTVTVCKVYLPPNAPLNFRELQELIDQLRSPFILLGDFNAHHLLWGCQDVNSRGKVVEKLLTELDLTLLNDGSNTYFHSPTQSFSAIDLSICSPSLLLDLTWSVLGNPLGSYHFPVVISYASPIACATLRQPRWKFDQADCETFRTQADITEDMVSSGSIDEACSLYVDDVQISYSSKFLNVAERQIQTTINNFTKWAEQNGFVFSTEKTVSVVFSRKRGVFPNPALFIGRSLIKAVKEFKFLGLIFDQSLRFHRHLKDLKIRSTKALNILKVLANTRWGADRTSLLCLYRALIRSKLDYGSVVYSSACKSLLKILDPVHHQGLRLWEPSLHHRLSPSMLKPTNPH</sequence>
<dbReference type="InterPro" id="IPR036691">
    <property type="entry name" value="Endo/exonu/phosph_ase_sf"/>
</dbReference>
<dbReference type="Proteomes" id="UP000887116">
    <property type="component" value="Unassembled WGS sequence"/>
</dbReference>
<evidence type="ECO:0000313" key="2">
    <source>
        <dbReference type="EMBL" id="GFR04797.1"/>
    </source>
</evidence>
<dbReference type="Gene3D" id="3.60.10.10">
    <property type="entry name" value="Endonuclease/exonuclease/phosphatase"/>
    <property type="match status" value="1"/>
</dbReference>
<accession>A0A8X6LDS8</accession>
<dbReference type="OrthoDB" id="10037236at2759"/>
<protein>
    <submittedName>
        <fullName evidence="2">RNase H domain-containing protein</fullName>
    </submittedName>
</protein>
<evidence type="ECO:0000259" key="1">
    <source>
        <dbReference type="Pfam" id="PF14529"/>
    </source>
</evidence>
<gene>
    <name evidence="2" type="primary">AVEN_204647_1</name>
    <name evidence="2" type="ORF">TNCT_86131</name>
</gene>
<dbReference type="AlphaFoldDB" id="A0A8X6LDS8"/>
<name>A0A8X6LDS8_TRICU</name>
<organism evidence="2 3">
    <name type="scientific">Trichonephila clavata</name>
    <name type="common">Joro spider</name>
    <name type="synonym">Nephila clavata</name>
    <dbReference type="NCBI Taxonomy" id="2740835"/>
    <lineage>
        <taxon>Eukaryota</taxon>
        <taxon>Metazoa</taxon>
        <taxon>Ecdysozoa</taxon>
        <taxon>Arthropoda</taxon>
        <taxon>Chelicerata</taxon>
        <taxon>Arachnida</taxon>
        <taxon>Araneae</taxon>
        <taxon>Araneomorphae</taxon>
        <taxon>Entelegynae</taxon>
        <taxon>Araneoidea</taxon>
        <taxon>Nephilidae</taxon>
        <taxon>Trichonephila</taxon>
    </lineage>
</organism>
<dbReference type="Pfam" id="PF14529">
    <property type="entry name" value="Exo_endo_phos_2"/>
    <property type="match status" value="1"/>
</dbReference>
<dbReference type="InterPro" id="IPR052560">
    <property type="entry name" value="RdDP_mobile_element"/>
</dbReference>
<reference evidence="2" key="1">
    <citation type="submission" date="2020-07" db="EMBL/GenBank/DDBJ databases">
        <title>Multicomponent nature underlies the extraordinary mechanical properties of spider dragline silk.</title>
        <authorList>
            <person name="Kono N."/>
            <person name="Nakamura H."/>
            <person name="Mori M."/>
            <person name="Yoshida Y."/>
            <person name="Ohtoshi R."/>
            <person name="Malay A.D."/>
            <person name="Moran D.A.P."/>
            <person name="Tomita M."/>
            <person name="Numata K."/>
            <person name="Arakawa K."/>
        </authorList>
    </citation>
    <scope>NUCLEOTIDE SEQUENCE</scope>
</reference>
<proteinExistence type="predicted"/>
<comment type="caution">
    <text evidence="2">The sequence shown here is derived from an EMBL/GenBank/DDBJ whole genome shotgun (WGS) entry which is preliminary data.</text>
</comment>
<dbReference type="GO" id="GO:0003824">
    <property type="term" value="F:catalytic activity"/>
    <property type="evidence" value="ECO:0007669"/>
    <property type="project" value="InterPro"/>
</dbReference>
<dbReference type="PANTHER" id="PTHR36688">
    <property type="entry name" value="ENDO/EXONUCLEASE/PHOSPHATASE DOMAIN-CONTAINING PROTEIN"/>
    <property type="match status" value="1"/>
</dbReference>
<dbReference type="EMBL" id="BMAO01015866">
    <property type="protein sequence ID" value="GFR04797.1"/>
    <property type="molecule type" value="Genomic_DNA"/>
</dbReference>
<feature type="domain" description="Endonuclease/exonuclease/phosphatase" evidence="1">
    <location>
        <begin position="132"/>
        <end position="244"/>
    </location>
</feature>
<dbReference type="SUPFAM" id="SSF56219">
    <property type="entry name" value="DNase I-like"/>
    <property type="match status" value="1"/>
</dbReference>
<dbReference type="InterPro" id="IPR005135">
    <property type="entry name" value="Endo/exonuclease/phosphatase"/>
</dbReference>